<evidence type="ECO:0000313" key="2">
    <source>
        <dbReference type="Proteomes" id="UP001489719"/>
    </source>
</evidence>
<dbReference type="Proteomes" id="UP001489719">
    <property type="component" value="Unassembled WGS sequence"/>
</dbReference>
<keyword evidence="2" id="KW-1185">Reference proteome</keyword>
<comment type="caution">
    <text evidence="1">The sequence shown here is derived from an EMBL/GenBank/DDBJ whole genome shotgun (WGS) entry which is preliminary data.</text>
</comment>
<accession>A0ACC3TT16</accession>
<sequence length="297" mass="31628">MSSARTTIPPESSWEAEQEREASRAEQRARAHSPGTSASSGSAGSGAAGAAHRSPSSRGSADDGADNSGSGIGHDDDRYELSFVIRPPTTVSVAVDISPPIIVRIRRFRGDSELLAPALMSSSPISDRSHSSLQSSDEGTHISSSEHSSGLDEGILLLLQLALYGTEEYTAITPSPLQGTTVRSPEVYLDPDRLAVVNENNGEVIPPEHRYFGIFSNFRIAEAGRYVLFVVLLQGVGLAPLMHGQVAPAGRQLARITVSILAVESSEQGSDFENEALSDGERRILQHFQDQGADIPI</sequence>
<proteinExistence type="predicted"/>
<reference evidence="2" key="1">
    <citation type="journal article" date="2024" name="Front. Bioeng. Biotechnol.">
        <title>Genome-scale model development and genomic sequencing of the oleaginous clade Lipomyces.</title>
        <authorList>
            <person name="Czajka J.J."/>
            <person name="Han Y."/>
            <person name="Kim J."/>
            <person name="Mondo S.J."/>
            <person name="Hofstad B.A."/>
            <person name="Robles A."/>
            <person name="Haridas S."/>
            <person name="Riley R."/>
            <person name="LaButti K."/>
            <person name="Pangilinan J."/>
            <person name="Andreopoulos W."/>
            <person name="Lipzen A."/>
            <person name="Yan J."/>
            <person name="Wang M."/>
            <person name="Ng V."/>
            <person name="Grigoriev I.V."/>
            <person name="Spatafora J.W."/>
            <person name="Magnuson J.K."/>
            <person name="Baker S.E."/>
            <person name="Pomraning K.R."/>
        </authorList>
    </citation>
    <scope>NUCLEOTIDE SEQUENCE [LARGE SCALE GENOMIC DNA]</scope>
    <source>
        <strain evidence="2">CBS 10300</strain>
    </source>
</reference>
<protein>
    <submittedName>
        <fullName evidence="1">Uncharacterized protein</fullName>
    </submittedName>
</protein>
<name>A0ACC3TT16_9ASCO</name>
<organism evidence="1 2">
    <name type="scientific">Lipomyces orientalis</name>
    <dbReference type="NCBI Taxonomy" id="1233043"/>
    <lineage>
        <taxon>Eukaryota</taxon>
        <taxon>Fungi</taxon>
        <taxon>Dikarya</taxon>
        <taxon>Ascomycota</taxon>
        <taxon>Saccharomycotina</taxon>
        <taxon>Lipomycetes</taxon>
        <taxon>Lipomycetales</taxon>
        <taxon>Lipomycetaceae</taxon>
        <taxon>Lipomyces</taxon>
    </lineage>
</organism>
<evidence type="ECO:0000313" key="1">
    <source>
        <dbReference type="EMBL" id="KAK9324071.1"/>
    </source>
</evidence>
<dbReference type="EMBL" id="MU970054">
    <property type="protein sequence ID" value="KAK9324071.1"/>
    <property type="molecule type" value="Genomic_DNA"/>
</dbReference>
<gene>
    <name evidence="1" type="ORF">V1517DRAFT_78181</name>
</gene>